<name>A0A5C8ZC81_9ACTN</name>
<dbReference type="RefSeq" id="WP_147927068.1">
    <property type="nucleotide sequence ID" value="NZ_VKAC01000008.1"/>
</dbReference>
<dbReference type="Pfam" id="PF10117">
    <property type="entry name" value="McrBC"/>
    <property type="match status" value="1"/>
</dbReference>
<evidence type="ECO:0000313" key="2">
    <source>
        <dbReference type="Proteomes" id="UP000321234"/>
    </source>
</evidence>
<dbReference type="PANTHER" id="PTHR38733:SF1">
    <property type="entry name" value="TYPE IV METHYL-DIRECTED RESTRICTION ENZYME ECOKMCRBC"/>
    <property type="match status" value="1"/>
</dbReference>
<dbReference type="AlphaFoldDB" id="A0A5C8ZC81"/>
<dbReference type="Proteomes" id="UP000321234">
    <property type="component" value="Unassembled WGS sequence"/>
</dbReference>
<comment type="caution">
    <text evidence="1">The sequence shown here is derived from an EMBL/GenBank/DDBJ whole genome shotgun (WGS) entry which is preliminary data.</text>
</comment>
<evidence type="ECO:0008006" key="3">
    <source>
        <dbReference type="Google" id="ProtNLM"/>
    </source>
</evidence>
<protein>
    <recommendedName>
        <fullName evidence="3">5-methylcytosine-specific restriction enzyme subunit McrC</fullName>
    </recommendedName>
</protein>
<sequence length="398" mass="41912">MRATPQLVPVSEWTTARLHLDDADRVAVVGLLGAVVQSVTPTARAGEFDVVLGSVAGRIALPSGVVLDVASRRISTADLLHLLRVTGRFPSLHHAGATPGGAGAGVVDVLALSLAREVDGLVAAGLAKEYVTRRLDRPPYGGVLDVREHLGRRMARADQLVTRVRRLTTDTPRHQQLAAALAALHRSGLREVAERAVLRSTAAMGPVSPTSLSASALRALVGTHRLGRYDAALELAITVAQAQELDLGGAGLRSSSLLFALPQVWEDAVALWACGQHPGRRVVQQHPFAVTDGREITARADVVVLDDDGRVERLLDAKYKRLGSTPSAADVYQMVTYCHRLGLRRASLVHPASDGPLVTRVVSIGDVDVETIQLPATAVTPAGADGVAPAAPAPSRSL</sequence>
<organism evidence="1 2">
    <name type="scientific">Quadrisphaera setariae</name>
    <dbReference type="NCBI Taxonomy" id="2593304"/>
    <lineage>
        <taxon>Bacteria</taxon>
        <taxon>Bacillati</taxon>
        <taxon>Actinomycetota</taxon>
        <taxon>Actinomycetes</taxon>
        <taxon>Kineosporiales</taxon>
        <taxon>Kineosporiaceae</taxon>
        <taxon>Quadrisphaera</taxon>
    </lineage>
</organism>
<reference evidence="1 2" key="1">
    <citation type="submission" date="2019-07" db="EMBL/GenBank/DDBJ databases">
        <title>Quadrisphaera sp. strain DD2A genome sequencing and assembly.</title>
        <authorList>
            <person name="Kim I."/>
        </authorList>
    </citation>
    <scope>NUCLEOTIDE SEQUENCE [LARGE SCALE GENOMIC DNA]</scope>
    <source>
        <strain evidence="1 2">DD2A</strain>
    </source>
</reference>
<dbReference type="PANTHER" id="PTHR38733">
    <property type="entry name" value="PROTEIN MCRC"/>
    <property type="match status" value="1"/>
</dbReference>
<dbReference type="OrthoDB" id="5148566at2"/>
<gene>
    <name evidence="1" type="ORF">FMM08_14360</name>
</gene>
<dbReference type="EMBL" id="VKAC01000008">
    <property type="protein sequence ID" value="TXR55492.1"/>
    <property type="molecule type" value="Genomic_DNA"/>
</dbReference>
<proteinExistence type="predicted"/>
<accession>A0A5C8ZC81</accession>
<keyword evidence="2" id="KW-1185">Reference proteome</keyword>
<dbReference type="InterPro" id="IPR019292">
    <property type="entry name" value="McrC"/>
</dbReference>
<evidence type="ECO:0000313" key="1">
    <source>
        <dbReference type="EMBL" id="TXR55492.1"/>
    </source>
</evidence>